<dbReference type="Proteomes" id="UP000007752">
    <property type="component" value="Chromosome 2"/>
</dbReference>
<evidence type="ECO:0000313" key="1">
    <source>
        <dbReference type="EMBL" id="EEE56673.1"/>
    </source>
</evidence>
<proteinExistence type="predicted"/>
<gene>
    <name evidence="1" type="ORF">OsJ_06110</name>
</gene>
<dbReference type="AlphaFoldDB" id="B9F4U2"/>
<reference evidence="1" key="1">
    <citation type="journal article" date="2005" name="PLoS Biol.">
        <title>The genomes of Oryza sativa: a history of duplications.</title>
        <authorList>
            <person name="Yu J."/>
            <person name="Wang J."/>
            <person name="Lin W."/>
            <person name="Li S."/>
            <person name="Li H."/>
            <person name="Zhou J."/>
            <person name="Ni P."/>
            <person name="Dong W."/>
            <person name="Hu S."/>
            <person name="Zeng C."/>
            <person name="Zhang J."/>
            <person name="Zhang Y."/>
            <person name="Li R."/>
            <person name="Xu Z."/>
            <person name="Li S."/>
            <person name="Li X."/>
            <person name="Zheng H."/>
            <person name="Cong L."/>
            <person name="Lin L."/>
            <person name="Yin J."/>
            <person name="Geng J."/>
            <person name="Li G."/>
            <person name="Shi J."/>
            <person name="Liu J."/>
            <person name="Lv H."/>
            <person name="Li J."/>
            <person name="Wang J."/>
            <person name="Deng Y."/>
            <person name="Ran L."/>
            <person name="Shi X."/>
            <person name="Wang X."/>
            <person name="Wu Q."/>
            <person name="Li C."/>
            <person name="Ren X."/>
            <person name="Wang J."/>
            <person name="Wang X."/>
            <person name="Li D."/>
            <person name="Liu D."/>
            <person name="Zhang X."/>
            <person name="Ji Z."/>
            <person name="Zhao W."/>
            <person name="Sun Y."/>
            <person name="Zhang Z."/>
            <person name="Bao J."/>
            <person name="Han Y."/>
            <person name="Dong L."/>
            <person name="Ji J."/>
            <person name="Chen P."/>
            <person name="Wu S."/>
            <person name="Liu J."/>
            <person name="Xiao Y."/>
            <person name="Bu D."/>
            <person name="Tan J."/>
            <person name="Yang L."/>
            <person name="Ye C."/>
            <person name="Zhang J."/>
            <person name="Xu J."/>
            <person name="Zhou Y."/>
            <person name="Yu Y."/>
            <person name="Zhang B."/>
            <person name="Zhuang S."/>
            <person name="Wei H."/>
            <person name="Liu B."/>
            <person name="Lei M."/>
            <person name="Yu H."/>
            <person name="Li Y."/>
            <person name="Xu H."/>
            <person name="Wei S."/>
            <person name="He X."/>
            <person name="Fang L."/>
            <person name="Zhang Z."/>
            <person name="Zhang Y."/>
            <person name="Huang X."/>
            <person name="Su Z."/>
            <person name="Tong W."/>
            <person name="Li J."/>
            <person name="Tong Z."/>
            <person name="Li S."/>
            <person name="Ye J."/>
            <person name="Wang L."/>
            <person name="Fang L."/>
            <person name="Lei T."/>
            <person name="Chen C."/>
            <person name="Chen H."/>
            <person name="Xu Z."/>
            <person name="Li H."/>
            <person name="Huang H."/>
            <person name="Zhang F."/>
            <person name="Xu H."/>
            <person name="Li N."/>
            <person name="Zhao C."/>
            <person name="Li S."/>
            <person name="Dong L."/>
            <person name="Huang Y."/>
            <person name="Li L."/>
            <person name="Xi Y."/>
            <person name="Qi Q."/>
            <person name="Li W."/>
            <person name="Zhang B."/>
            <person name="Hu W."/>
            <person name="Zhang Y."/>
            <person name="Tian X."/>
            <person name="Jiao Y."/>
            <person name="Liang X."/>
            <person name="Jin J."/>
            <person name="Gao L."/>
            <person name="Zheng W."/>
            <person name="Hao B."/>
            <person name="Liu S."/>
            <person name="Wang W."/>
            <person name="Yuan L."/>
            <person name="Cao M."/>
            <person name="McDermott J."/>
            <person name="Samudrala R."/>
            <person name="Wang J."/>
            <person name="Wong G.K."/>
            <person name="Yang H."/>
        </authorList>
    </citation>
    <scope>NUCLEOTIDE SEQUENCE [LARGE SCALE GENOMIC DNA]</scope>
</reference>
<dbReference type="EMBL" id="CM000139">
    <property type="protein sequence ID" value="EEE56673.1"/>
    <property type="molecule type" value="Genomic_DNA"/>
</dbReference>
<reference evidence="1" key="2">
    <citation type="submission" date="2008-12" db="EMBL/GenBank/DDBJ databases">
        <title>Improved gene annotation of the rice (Oryza sativa) genomes.</title>
        <authorList>
            <person name="Wang J."/>
            <person name="Li R."/>
            <person name="Fan W."/>
            <person name="Huang Q."/>
            <person name="Zhang J."/>
            <person name="Zhou Y."/>
            <person name="Hu Y."/>
            <person name="Zi S."/>
            <person name="Li J."/>
            <person name="Ni P."/>
            <person name="Zheng H."/>
            <person name="Zhang Y."/>
            <person name="Zhao M."/>
            <person name="Hao Q."/>
            <person name="McDermott J."/>
            <person name="Samudrala R."/>
            <person name="Kristiansen K."/>
            <person name="Wong G.K.-S."/>
        </authorList>
    </citation>
    <scope>NUCLEOTIDE SEQUENCE</scope>
</reference>
<protein>
    <submittedName>
        <fullName evidence="1">Uncharacterized protein</fullName>
    </submittedName>
</protein>
<sequence length="194" mass="21225">MESKVTPTTCSTKCPNGGSPSTIERFIYINEGTTPTGVLELGNGEDKVHDPYIITKDFPEVTLTTCSMKCSIPDIEPNLTMVERVTFASTAAASMELVANKNTTRIAYINTPDYPKVTHAKCSTLGLGVKGGAYHARVTCQTMMVHRGGIIFIVIEEIAEYTQDQRGEDFGVAHSGNNVIAIVEQEHEHARRFQ</sequence>
<accession>B9F4U2</accession>
<name>B9F4U2_ORYSJ</name>
<organism evidence="1">
    <name type="scientific">Oryza sativa subsp. japonica</name>
    <name type="common">Rice</name>
    <dbReference type="NCBI Taxonomy" id="39947"/>
    <lineage>
        <taxon>Eukaryota</taxon>
        <taxon>Viridiplantae</taxon>
        <taxon>Streptophyta</taxon>
        <taxon>Embryophyta</taxon>
        <taxon>Tracheophyta</taxon>
        <taxon>Spermatophyta</taxon>
        <taxon>Magnoliopsida</taxon>
        <taxon>Liliopsida</taxon>
        <taxon>Poales</taxon>
        <taxon>Poaceae</taxon>
        <taxon>BOP clade</taxon>
        <taxon>Oryzoideae</taxon>
        <taxon>Oryzeae</taxon>
        <taxon>Oryzinae</taxon>
        <taxon>Oryza</taxon>
        <taxon>Oryza sativa</taxon>
    </lineage>
</organism>